<sequence>MSTLFSANADLPEIRTWPDFAVWLSLIHQGTGMSFADLEEAEAGRHRPGDRELRRGAVTDALSGRRPVRRALLERLLAAWPIHDGARDRVREVWRRLDAAAGTGPENAGRCRDAAPRTLGIHASIRAGESASELPAYVGRDFDDELRAHIAKGVDEGCFVLMVGGSSTGKTRSLYEAVLAVVPDWWLLQPAGTREVIRAYEAPTERTVLWLDELQNFLGADPPLTRAVLDGLRRAGMIIVGTLWSEEYLPRTALRRPAGPDKYLHDRQLLDSAIVIDVHAALSDRERETAMALAATDNRIREALESGGGTGLPQALAGAPALVKWWEHAPNPYAQAVITAAADARRLGVGSPLPEALLREAIEGYLGHSDRAAPPESWLSEALPHATTKLKGGVTALAPYARRAGALDGYVIADFLAQHIRRVHRTSCPPPSLWNALLRHVTNPDDLRRLAVAAQSRMRYRYAEAALRRLPERNDLATLDLAALLARQDRLDEAIDVLVRRMAVSPASALRDRHAELCELRSRADRLRPYAADALDELLTDAGRAATLRERADAGDALAAEELVDLLVDRGALHELRERADRGHRYAAEQLADLLAVHGRTAELKARAERDEAAARRYNKLMSDGASGQTEAAARQADALRARVDAGDDDAARELTALLFDLGAADALLAEVNAGTPGAIDRYLALLTAREETDRETLHLLRVFGINPDGTDAEGAP</sequence>
<gene>
    <name evidence="1" type="ORF">J2S41_004785</name>
</gene>
<accession>A0AAE4CBG8</accession>
<dbReference type="AlphaFoldDB" id="A0AAE4CBG8"/>
<reference evidence="1" key="1">
    <citation type="submission" date="2023-07" db="EMBL/GenBank/DDBJ databases">
        <title>Sequencing the genomes of 1000 actinobacteria strains.</title>
        <authorList>
            <person name="Klenk H.-P."/>
        </authorList>
    </citation>
    <scope>NUCLEOTIDE SEQUENCE</scope>
    <source>
        <strain evidence="1">DSM 44707</strain>
    </source>
</reference>
<evidence type="ECO:0000313" key="2">
    <source>
        <dbReference type="Proteomes" id="UP001183643"/>
    </source>
</evidence>
<dbReference type="Proteomes" id="UP001183643">
    <property type="component" value="Unassembled WGS sequence"/>
</dbReference>
<keyword evidence="2" id="KW-1185">Reference proteome</keyword>
<protein>
    <submittedName>
        <fullName evidence="1">Uncharacterized protein</fullName>
    </submittedName>
</protein>
<name>A0AAE4CBG8_9ACTN</name>
<organism evidence="1 2">
    <name type="scientific">Catenuloplanes atrovinosus</name>
    <dbReference type="NCBI Taxonomy" id="137266"/>
    <lineage>
        <taxon>Bacteria</taxon>
        <taxon>Bacillati</taxon>
        <taxon>Actinomycetota</taxon>
        <taxon>Actinomycetes</taxon>
        <taxon>Micromonosporales</taxon>
        <taxon>Micromonosporaceae</taxon>
        <taxon>Catenuloplanes</taxon>
    </lineage>
</organism>
<proteinExistence type="predicted"/>
<evidence type="ECO:0000313" key="1">
    <source>
        <dbReference type="EMBL" id="MDR7278007.1"/>
    </source>
</evidence>
<comment type="caution">
    <text evidence="1">The sequence shown here is derived from an EMBL/GenBank/DDBJ whole genome shotgun (WGS) entry which is preliminary data.</text>
</comment>
<dbReference type="RefSeq" id="WP_310370652.1">
    <property type="nucleotide sequence ID" value="NZ_JAVDYB010000001.1"/>
</dbReference>
<dbReference type="EMBL" id="JAVDYB010000001">
    <property type="protein sequence ID" value="MDR7278007.1"/>
    <property type="molecule type" value="Genomic_DNA"/>
</dbReference>